<dbReference type="EMBL" id="JACHFM010000001">
    <property type="protein sequence ID" value="MBB5221112.1"/>
    <property type="molecule type" value="Genomic_DNA"/>
</dbReference>
<feature type="transmembrane region" description="Helical" evidence="1">
    <location>
        <begin position="179"/>
        <end position="199"/>
    </location>
</feature>
<organism evidence="3 4">
    <name type="scientific">Amaricoccus macauensis</name>
    <dbReference type="NCBI Taxonomy" id="57001"/>
    <lineage>
        <taxon>Bacteria</taxon>
        <taxon>Pseudomonadati</taxon>
        <taxon>Pseudomonadota</taxon>
        <taxon>Alphaproteobacteria</taxon>
        <taxon>Rhodobacterales</taxon>
        <taxon>Paracoccaceae</taxon>
        <taxon>Amaricoccus</taxon>
    </lineage>
</organism>
<comment type="caution">
    <text evidence="3">The sequence shown here is derived from an EMBL/GenBank/DDBJ whole genome shotgun (WGS) entry which is preliminary data.</text>
</comment>
<feature type="transmembrane region" description="Helical" evidence="1">
    <location>
        <begin position="111"/>
        <end position="131"/>
    </location>
</feature>
<feature type="transmembrane region" description="Helical" evidence="1">
    <location>
        <begin position="151"/>
        <end position="173"/>
    </location>
</feature>
<keyword evidence="4" id="KW-1185">Reference proteome</keyword>
<keyword evidence="1" id="KW-0472">Membrane</keyword>
<gene>
    <name evidence="3" type="ORF">HNP73_001033</name>
</gene>
<accession>A0A840SP84</accession>
<evidence type="ECO:0000259" key="2">
    <source>
        <dbReference type="Pfam" id="PF18920"/>
    </source>
</evidence>
<name>A0A840SP84_9RHOB</name>
<keyword evidence="1" id="KW-1133">Transmembrane helix</keyword>
<feature type="transmembrane region" description="Helical" evidence="1">
    <location>
        <begin position="71"/>
        <end position="91"/>
    </location>
</feature>
<evidence type="ECO:0000313" key="3">
    <source>
        <dbReference type="EMBL" id="MBB5221112.1"/>
    </source>
</evidence>
<dbReference type="Proteomes" id="UP000549457">
    <property type="component" value="Unassembled WGS sequence"/>
</dbReference>
<feature type="domain" description="DUF5671" evidence="2">
    <location>
        <begin position="66"/>
        <end position="198"/>
    </location>
</feature>
<protein>
    <recommendedName>
        <fullName evidence="2">DUF5671 domain-containing protein</fullName>
    </recommendedName>
</protein>
<reference evidence="3 4" key="1">
    <citation type="submission" date="2020-08" db="EMBL/GenBank/DDBJ databases">
        <title>Genomic Encyclopedia of Type Strains, Phase IV (KMG-IV): sequencing the most valuable type-strain genomes for metagenomic binning, comparative biology and taxonomic classification.</title>
        <authorList>
            <person name="Goeker M."/>
        </authorList>
    </citation>
    <scope>NUCLEOTIDE SEQUENCE [LARGE SCALE GENOMIC DNA]</scope>
    <source>
        <strain evidence="3 4">DSM 101730</strain>
    </source>
</reference>
<evidence type="ECO:0000313" key="4">
    <source>
        <dbReference type="Proteomes" id="UP000549457"/>
    </source>
</evidence>
<dbReference type="RefSeq" id="WP_184147514.1">
    <property type="nucleotide sequence ID" value="NZ_JACHFM010000001.1"/>
</dbReference>
<sequence length="209" mass="22125">MRAPDALTTYVREALTSGGERAAIAAAARAAGWSATETEAALASWVDAPGLPPVPRPRGVVSARDAFRHGLMFFALLLVASHLGLITFALIDHFVPDPLDTLSGGEGRIRWSIAVLLVAWPVWAVTSLRLARDAERDPGQRRSAVGRWLTWGALFLAAATLVGDAIAIVGGFLSGDFTLRFLLKALAVAVIAGAIFLAYGHGRDRDDTA</sequence>
<evidence type="ECO:0000256" key="1">
    <source>
        <dbReference type="SAM" id="Phobius"/>
    </source>
</evidence>
<keyword evidence="1" id="KW-0812">Transmembrane</keyword>
<dbReference type="InterPro" id="IPR043728">
    <property type="entry name" value="DUF5671"/>
</dbReference>
<dbReference type="Pfam" id="PF18920">
    <property type="entry name" value="DUF5671"/>
    <property type="match status" value="1"/>
</dbReference>
<proteinExistence type="predicted"/>
<dbReference type="AlphaFoldDB" id="A0A840SP84"/>